<evidence type="ECO:0000256" key="1">
    <source>
        <dbReference type="SAM" id="MobiDB-lite"/>
    </source>
</evidence>
<protein>
    <submittedName>
        <fullName evidence="2">Uncharacterized protein</fullName>
    </submittedName>
</protein>
<gene>
    <name evidence="2" type="ORF">GHT09_013713</name>
</gene>
<accession>A0A834Q9Z7</accession>
<proteinExistence type="predicted"/>
<dbReference type="AlphaFoldDB" id="A0A834Q9Z7"/>
<name>A0A834Q9Z7_MARMO</name>
<reference evidence="2" key="1">
    <citation type="submission" date="2020-08" db="EMBL/GenBank/DDBJ databases">
        <authorList>
            <person name="Shumante A."/>
            <person name="Zimin A.V."/>
            <person name="Puiu D."/>
            <person name="Salzberg S.L."/>
        </authorList>
    </citation>
    <scope>NUCLEOTIDE SEQUENCE</scope>
    <source>
        <strain evidence="2">WC2-LM</strain>
        <tissue evidence="2">Liver</tissue>
    </source>
</reference>
<sequence>MPVGYTASALHWRPLLMVCEKLHGPPLPRTEVRRLASKPGAGAQGRCPYQISKRPRKWHGGLPAQEPQVPASPLPLPPSTSREAPKKCPACCLSRVPSMPPVSGTSAHHLPEVQLVRFHGLRCGATSTHPELCPVSCNVLST</sequence>
<evidence type="ECO:0000313" key="2">
    <source>
        <dbReference type="EMBL" id="KAF7475419.1"/>
    </source>
</evidence>
<feature type="region of interest" description="Disordered" evidence="1">
    <location>
        <begin position="36"/>
        <end position="85"/>
    </location>
</feature>
<comment type="caution">
    <text evidence="2">The sequence shown here is derived from an EMBL/GenBank/DDBJ whole genome shotgun (WGS) entry which is preliminary data.</text>
</comment>
<dbReference type="EMBL" id="WJEC01003117">
    <property type="protein sequence ID" value="KAF7475419.1"/>
    <property type="molecule type" value="Genomic_DNA"/>
</dbReference>
<evidence type="ECO:0000313" key="3">
    <source>
        <dbReference type="Proteomes" id="UP000662637"/>
    </source>
</evidence>
<dbReference type="Proteomes" id="UP000662637">
    <property type="component" value="Unassembled WGS sequence"/>
</dbReference>
<organism evidence="2 3">
    <name type="scientific">Marmota monax</name>
    <name type="common">Woodchuck</name>
    <dbReference type="NCBI Taxonomy" id="9995"/>
    <lineage>
        <taxon>Eukaryota</taxon>
        <taxon>Metazoa</taxon>
        <taxon>Chordata</taxon>
        <taxon>Craniata</taxon>
        <taxon>Vertebrata</taxon>
        <taxon>Euteleostomi</taxon>
        <taxon>Mammalia</taxon>
        <taxon>Eutheria</taxon>
        <taxon>Euarchontoglires</taxon>
        <taxon>Glires</taxon>
        <taxon>Rodentia</taxon>
        <taxon>Sciuromorpha</taxon>
        <taxon>Sciuridae</taxon>
        <taxon>Xerinae</taxon>
        <taxon>Marmotini</taxon>
        <taxon>Marmota</taxon>
    </lineage>
</organism>